<dbReference type="Pfam" id="PF01981">
    <property type="entry name" value="PTH2"/>
    <property type="match status" value="1"/>
</dbReference>
<dbReference type="Proteomes" id="UP000070504">
    <property type="component" value="Unassembled WGS sequence"/>
</dbReference>
<dbReference type="EC" id="3.1.1.29" evidence="3 9"/>
<evidence type="ECO:0000256" key="5">
    <source>
        <dbReference type="ARBA" id="ARBA00022801"/>
    </source>
</evidence>
<dbReference type="InterPro" id="IPR034759">
    <property type="entry name" value="Pept_tRNA_hydro_arch"/>
</dbReference>
<dbReference type="PANTHER" id="PTHR12649:SF11">
    <property type="entry name" value="PEPTIDYL-TRNA HYDROLASE 2, MITOCHONDRIAL"/>
    <property type="match status" value="1"/>
</dbReference>
<keyword evidence="12" id="KW-1185">Reference proteome</keyword>
<dbReference type="GO" id="GO:0006412">
    <property type="term" value="P:translation"/>
    <property type="evidence" value="ECO:0007669"/>
    <property type="project" value="UniProtKB-UniRule"/>
</dbReference>
<evidence type="ECO:0000256" key="3">
    <source>
        <dbReference type="ARBA" id="ARBA00013260"/>
    </source>
</evidence>
<reference evidence="11 12" key="1">
    <citation type="journal article" date="2016" name="Sci. Rep.">
        <title>Metabolic traits of an uncultured archaeal lineage -MSBL1- from brine pools of the Red Sea.</title>
        <authorList>
            <person name="Mwirichia R."/>
            <person name="Alam I."/>
            <person name="Rashid M."/>
            <person name="Vinu M."/>
            <person name="Ba-Alawi W."/>
            <person name="Anthony Kamau A."/>
            <person name="Kamanda Ngugi D."/>
            <person name="Goker M."/>
            <person name="Klenk H.P."/>
            <person name="Bajic V."/>
            <person name="Stingl U."/>
        </authorList>
    </citation>
    <scope>NUCLEOTIDE SEQUENCE [LARGE SCALE GENOMIC DNA]</scope>
    <source>
        <strain evidence="11">SCGC-AAA382K21</strain>
    </source>
</reference>
<keyword evidence="5 9" id="KW-0378">Hydrolase</keyword>
<comment type="catalytic activity">
    <reaction evidence="7 9">
        <text>an N-acyl-L-alpha-aminoacyl-tRNA + H2O = an N-acyl-L-amino acid + a tRNA + H(+)</text>
        <dbReference type="Rhea" id="RHEA:54448"/>
        <dbReference type="Rhea" id="RHEA-COMP:10123"/>
        <dbReference type="Rhea" id="RHEA-COMP:13883"/>
        <dbReference type="ChEBI" id="CHEBI:15377"/>
        <dbReference type="ChEBI" id="CHEBI:15378"/>
        <dbReference type="ChEBI" id="CHEBI:59874"/>
        <dbReference type="ChEBI" id="CHEBI:78442"/>
        <dbReference type="ChEBI" id="CHEBI:138191"/>
        <dbReference type="EC" id="3.1.1.29"/>
    </reaction>
</comment>
<sequence>MSPNGRNRLTFAYKQVMVARVDLGMSSGKLAVQVAHAALAAAEMARTERPEWFEKWIEERQKKVVVEVSSEKELKSLENMAKELNIPHKLVEDAGLTELTPGTPTVLGVGPAPNDEIDKITGDLPLLED</sequence>
<evidence type="ECO:0000256" key="1">
    <source>
        <dbReference type="ARBA" id="ARBA00003043"/>
    </source>
</evidence>
<dbReference type="EMBL" id="LHYH01000009">
    <property type="protein sequence ID" value="KXB07177.1"/>
    <property type="molecule type" value="Genomic_DNA"/>
</dbReference>
<evidence type="ECO:0000256" key="7">
    <source>
        <dbReference type="ARBA" id="ARBA00048707"/>
    </source>
</evidence>
<evidence type="ECO:0000313" key="11">
    <source>
        <dbReference type="EMBL" id="KXB07177.1"/>
    </source>
</evidence>
<dbReference type="GO" id="GO:0005829">
    <property type="term" value="C:cytosol"/>
    <property type="evidence" value="ECO:0007669"/>
    <property type="project" value="TreeGrafter"/>
</dbReference>
<keyword evidence="4 9" id="KW-0963">Cytoplasm</keyword>
<feature type="region of interest" description="Disordered" evidence="10">
    <location>
        <begin position="105"/>
        <end position="129"/>
    </location>
</feature>
<evidence type="ECO:0000313" key="12">
    <source>
        <dbReference type="Proteomes" id="UP000070504"/>
    </source>
</evidence>
<evidence type="ECO:0000256" key="9">
    <source>
        <dbReference type="HAMAP-Rule" id="MF_00628"/>
    </source>
</evidence>
<name>A0A133VL71_9EURY</name>
<evidence type="ECO:0000256" key="2">
    <source>
        <dbReference type="ARBA" id="ARBA00004496"/>
    </source>
</evidence>
<evidence type="ECO:0000256" key="6">
    <source>
        <dbReference type="ARBA" id="ARBA00038050"/>
    </source>
</evidence>
<comment type="caution">
    <text evidence="11">The sequence shown here is derived from an EMBL/GenBank/DDBJ whole genome shotgun (WGS) entry which is preliminary data.</text>
</comment>
<dbReference type="NCBIfam" id="TIGR00283">
    <property type="entry name" value="arch_pth2"/>
    <property type="match status" value="1"/>
</dbReference>
<dbReference type="Gene3D" id="3.40.1490.10">
    <property type="entry name" value="Bit1"/>
    <property type="match status" value="1"/>
</dbReference>
<evidence type="ECO:0000256" key="10">
    <source>
        <dbReference type="SAM" id="MobiDB-lite"/>
    </source>
</evidence>
<organism evidence="11 12">
    <name type="scientific">candidate division MSBL1 archaeon SCGC-AAA382K21</name>
    <dbReference type="NCBI Taxonomy" id="1698283"/>
    <lineage>
        <taxon>Archaea</taxon>
        <taxon>Methanobacteriati</taxon>
        <taxon>Methanobacteriota</taxon>
        <taxon>candidate division MSBL1</taxon>
    </lineage>
</organism>
<proteinExistence type="inferred from homology"/>
<gene>
    <name evidence="9" type="primary">pth</name>
    <name evidence="11" type="ORF">AKJ54_00595</name>
</gene>
<dbReference type="FunFam" id="3.40.1490.10:FF:000001">
    <property type="entry name" value="Peptidyl-tRNA hydrolase 2"/>
    <property type="match status" value="1"/>
</dbReference>
<dbReference type="GO" id="GO:0004045">
    <property type="term" value="F:peptidyl-tRNA hydrolase activity"/>
    <property type="evidence" value="ECO:0007669"/>
    <property type="project" value="UniProtKB-UniRule"/>
</dbReference>
<dbReference type="PATRIC" id="fig|1698283.3.peg.268"/>
<protein>
    <recommendedName>
        <fullName evidence="8 9">Peptidyl-tRNA hydrolase</fullName>
        <shortName evidence="9">PTH</shortName>
        <ecNumber evidence="3 9">3.1.1.29</ecNumber>
    </recommendedName>
</protein>
<dbReference type="NCBIfam" id="NF003314">
    <property type="entry name" value="PRK04322.1"/>
    <property type="match status" value="1"/>
</dbReference>
<comment type="function">
    <text evidence="1 9">The natural substrate for this enzyme may be peptidyl-tRNAs which drop off the ribosome during protein synthesis.</text>
</comment>
<dbReference type="AlphaFoldDB" id="A0A133VL71"/>
<dbReference type="InterPro" id="IPR002833">
    <property type="entry name" value="PTH2"/>
</dbReference>
<dbReference type="HAMAP" id="MF_00628">
    <property type="entry name" value="Pept_tRNA_hydro_arch"/>
    <property type="match status" value="1"/>
</dbReference>
<comment type="similarity">
    <text evidence="6 9">Belongs to the PTH2 family.</text>
</comment>
<comment type="subcellular location">
    <subcellularLocation>
        <location evidence="2 9">Cytoplasm</location>
    </subcellularLocation>
</comment>
<dbReference type="InterPro" id="IPR023476">
    <property type="entry name" value="Pep_tRNA_hydro_II_dom_sf"/>
</dbReference>
<dbReference type="SUPFAM" id="SSF102462">
    <property type="entry name" value="Peptidyl-tRNA hydrolase II"/>
    <property type="match status" value="1"/>
</dbReference>
<evidence type="ECO:0000256" key="8">
    <source>
        <dbReference type="ARBA" id="ARBA00050038"/>
    </source>
</evidence>
<evidence type="ECO:0000256" key="4">
    <source>
        <dbReference type="ARBA" id="ARBA00022490"/>
    </source>
</evidence>
<accession>A0A133VL71</accession>
<dbReference type="PANTHER" id="PTHR12649">
    <property type="entry name" value="PEPTIDYL-TRNA HYDROLASE 2"/>
    <property type="match status" value="1"/>
</dbReference>